<dbReference type="PROSITE" id="PS51257">
    <property type="entry name" value="PROKAR_LIPOPROTEIN"/>
    <property type="match status" value="1"/>
</dbReference>
<evidence type="ECO:0008006" key="3">
    <source>
        <dbReference type="Google" id="ProtNLM"/>
    </source>
</evidence>
<gene>
    <name evidence="1" type="ORF">CLV91_3001</name>
</gene>
<proteinExistence type="predicted"/>
<evidence type="ECO:0000313" key="1">
    <source>
        <dbReference type="EMBL" id="RKR07817.1"/>
    </source>
</evidence>
<evidence type="ECO:0000313" key="2">
    <source>
        <dbReference type="Proteomes" id="UP000269412"/>
    </source>
</evidence>
<sequence>MKYQILFITITALFISCSNDKKATETAKQFSSLKSDILLENSMNKPFNTNNNEEHTLFISGKNILEGTATLKVTNKKGEELSCTSFPAKKLIHQEYKMANSTLQEQHLREVVKTFFTEDINDSIANL</sequence>
<keyword evidence="2" id="KW-1185">Reference proteome</keyword>
<dbReference type="Proteomes" id="UP000269412">
    <property type="component" value="Unassembled WGS sequence"/>
</dbReference>
<protein>
    <recommendedName>
        <fullName evidence="3">Lipoprotein</fullName>
    </recommendedName>
</protein>
<name>A0A495DW45_9FLAO</name>
<accession>A0A495DW45</accession>
<dbReference type="AlphaFoldDB" id="A0A495DW45"/>
<dbReference type="OrthoDB" id="1179543at2"/>
<comment type="caution">
    <text evidence="1">The sequence shown here is derived from an EMBL/GenBank/DDBJ whole genome shotgun (WGS) entry which is preliminary data.</text>
</comment>
<organism evidence="1 2">
    <name type="scientific">Maribacter vaceletii</name>
    <dbReference type="NCBI Taxonomy" id="1206816"/>
    <lineage>
        <taxon>Bacteria</taxon>
        <taxon>Pseudomonadati</taxon>
        <taxon>Bacteroidota</taxon>
        <taxon>Flavobacteriia</taxon>
        <taxon>Flavobacteriales</taxon>
        <taxon>Flavobacteriaceae</taxon>
        <taxon>Maribacter</taxon>
    </lineage>
</organism>
<dbReference type="RefSeq" id="WP_121068999.1">
    <property type="nucleotide sequence ID" value="NZ_RBIQ01000011.1"/>
</dbReference>
<reference evidence="1 2" key="1">
    <citation type="submission" date="2018-10" db="EMBL/GenBank/DDBJ databases">
        <title>Genomic Encyclopedia of Archaeal and Bacterial Type Strains, Phase II (KMG-II): from individual species to whole genera.</title>
        <authorList>
            <person name="Goeker M."/>
        </authorList>
    </citation>
    <scope>NUCLEOTIDE SEQUENCE [LARGE SCALE GENOMIC DNA]</scope>
    <source>
        <strain evidence="1 2">DSM 25230</strain>
    </source>
</reference>
<dbReference type="EMBL" id="RBIQ01000011">
    <property type="protein sequence ID" value="RKR07817.1"/>
    <property type="molecule type" value="Genomic_DNA"/>
</dbReference>